<dbReference type="PANTHER" id="PTHR11133:SF22">
    <property type="entry name" value="ALPHA-AMINOADIPIC SEMIALDEHYDE SYNTHASE, MITOCHONDRIAL"/>
    <property type="match status" value="1"/>
</dbReference>
<evidence type="ECO:0000256" key="2">
    <source>
        <dbReference type="SAM" id="MobiDB-lite"/>
    </source>
</evidence>
<dbReference type="SUPFAM" id="SSF55347">
    <property type="entry name" value="Glyceraldehyde-3-phosphate dehydrogenase-like, C-terminal domain"/>
    <property type="match status" value="1"/>
</dbReference>
<feature type="compositionally biased region" description="Basic residues" evidence="2">
    <location>
        <begin position="387"/>
        <end position="405"/>
    </location>
</feature>
<evidence type="ECO:0000259" key="3">
    <source>
        <dbReference type="Pfam" id="PF03435"/>
    </source>
</evidence>
<dbReference type="AlphaFoldDB" id="A0A0E1W4T2"/>
<proteinExistence type="predicted"/>
<dbReference type="GO" id="GO:0016491">
    <property type="term" value="F:oxidoreductase activity"/>
    <property type="evidence" value="ECO:0007669"/>
    <property type="project" value="UniProtKB-KW"/>
</dbReference>
<dbReference type="InterPro" id="IPR036291">
    <property type="entry name" value="NAD(P)-bd_dom_sf"/>
</dbReference>
<feature type="domain" description="Saccharopine dehydrogenase NADP binding" evidence="3">
    <location>
        <begin position="3"/>
        <end position="98"/>
    </location>
</feature>
<evidence type="ECO:0000313" key="5">
    <source>
        <dbReference type="EMBL" id="EET08153.1"/>
    </source>
</evidence>
<dbReference type="Gene3D" id="3.40.50.720">
    <property type="entry name" value="NAD(P)-binding Rossmann-like Domain"/>
    <property type="match status" value="1"/>
</dbReference>
<dbReference type="InterPro" id="IPR032095">
    <property type="entry name" value="Sacchrp_dh-like_C"/>
</dbReference>
<accession>A0A0E1W4T2</accession>
<dbReference type="Pfam" id="PF03435">
    <property type="entry name" value="Sacchrp_dh_NADP"/>
    <property type="match status" value="1"/>
</dbReference>
<dbReference type="SUPFAM" id="SSF51735">
    <property type="entry name" value="NAD(P)-binding Rossmann-fold domains"/>
    <property type="match status" value="1"/>
</dbReference>
<evidence type="ECO:0000256" key="1">
    <source>
        <dbReference type="ARBA" id="ARBA00023002"/>
    </source>
</evidence>
<feature type="domain" description="Saccharopine dehydrogenase-like C-terminal" evidence="4">
    <location>
        <begin position="120"/>
        <end position="246"/>
    </location>
</feature>
<gene>
    <name evidence="5" type="primary">lys1</name>
    <name evidence="5" type="ORF">BURPS1710A_2632</name>
</gene>
<dbReference type="EMBL" id="CM000832">
    <property type="protein sequence ID" value="EET08153.1"/>
    <property type="molecule type" value="Genomic_DNA"/>
</dbReference>
<dbReference type="Gene3D" id="3.30.360.10">
    <property type="entry name" value="Dihydrodipicolinate Reductase, domain 2"/>
    <property type="match status" value="1"/>
</dbReference>
<dbReference type="Proteomes" id="UP000001812">
    <property type="component" value="Chromosome I"/>
</dbReference>
<protein>
    <submittedName>
        <fullName evidence="5">Saccharopine dehydrogenase</fullName>
    </submittedName>
</protein>
<feature type="region of interest" description="Disordered" evidence="2">
    <location>
        <begin position="387"/>
        <end position="421"/>
    </location>
</feature>
<reference evidence="5" key="1">
    <citation type="submission" date="2009-05" db="EMBL/GenBank/DDBJ databases">
        <authorList>
            <person name="Harkins D.M."/>
            <person name="DeShazer D."/>
            <person name="Woods D.E."/>
            <person name="Brinkac L.M."/>
            <person name="Brown K.A."/>
            <person name="Hung G.C."/>
            <person name="Tuanyok A."/>
            <person name="Zhang B."/>
            <person name="Nierman W.C."/>
        </authorList>
    </citation>
    <scope>NUCLEOTIDE SEQUENCE [LARGE SCALE GENOMIC DNA]</scope>
    <source>
        <strain evidence="5">1710a</strain>
    </source>
</reference>
<dbReference type="HOGENOM" id="CLU_032858_0_0_4"/>
<dbReference type="InterPro" id="IPR005097">
    <property type="entry name" value="Sacchrp_dh_NADP-bd"/>
</dbReference>
<keyword evidence="1" id="KW-0560">Oxidoreductase</keyword>
<organism evidence="5">
    <name type="scientific">Burkholderia pseudomallei 1710a</name>
    <dbReference type="NCBI Taxonomy" id="320371"/>
    <lineage>
        <taxon>Bacteria</taxon>
        <taxon>Pseudomonadati</taxon>
        <taxon>Pseudomonadota</taxon>
        <taxon>Betaproteobacteria</taxon>
        <taxon>Burkholderiales</taxon>
        <taxon>Burkholderiaceae</taxon>
        <taxon>Burkholderia</taxon>
        <taxon>pseudomallei group</taxon>
    </lineage>
</organism>
<evidence type="ECO:0000259" key="4">
    <source>
        <dbReference type="Pfam" id="PF16653"/>
    </source>
</evidence>
<dbReference type="InterPro" id="IPR051168">
    <property type="entry name" value="AASS"/>
</dbReference>
<sequence>MKIAIVGAGLIGHTIAHLLRETGDYEVVAFDRDADALAKLANEGIATQRVDSADAAAIREAVKGFDALVNALPYYLAVNVAAAAKAAGVHYFDLTEDVRATSAIRELAEGSNRAFMPQCGLAPGFIGIAAHELVNGFTEVRDVKMRVGALPEYPTNALKYNLTWSVDGLINEYCQPCEAVRDGRRQWVQPLEGLEHFSLDGIEYEAFNTSGGLGTLCETLEGKVETLDYKSVRYPGHRELIQFLLEDLRLATDRDTLKSIMRRAVPSTKQDVVLVFVTVTGVKHGQLVQDVFTRKIFAKEICGMPMSAIQITTAGAMCAVLDLFREKKLPQAASCARSRCRCMRSSRTASASCTRAARSSGCTRSRDARRARRASCRSPGVRAFARRPRRGCRAARSAAPKKRRDGRGAAPAFRRGRGAMR</sequence>
<name>A0A0E1W4T2_BURPE</name>
<dbReference type="PANTHER" id="PTHR11133">
    <property type="entry name" value="SACCHAROPINE DEHYDROGENASE"/>
    <property type="match status" value="1"/>
</dbReference>
<dbReference type="Pfam" id="PF16653">
    <property type="entry name" value="Sacchrp_dh_C"/>
    <property type="match status" value="1"/>
</dbReference>